<feature type="domain" description="Fibronectin type-III" evidence="5">
    <location>
        <begin position="2825"/>
        <end position="2932"/>
    </location>
</feature>
<dbReference type="InterPro" id="IPR050991">
    <property type="entry name" value="ECM_Regulatory_Proteins"/>
</dbReference>
<feature type="domain" description="Fibronectin type-III" evidence="5">
    <location>
        <begin position="2330"/>
        <end position="2423"/>
    </location>
</feature>
<feature type="domain" description="Fibronectin type-III" evidence="5">
    <location>
        <begin position="3251"/>
        <end position="3346"/>
    </location>
</feature>
<proteinExistence type="predicted"/>
<gene>
    <name evidence="6" type="ORF">DdX_01316</name>
</gene>
<organism evidence="6 7">
    <name type="scientific">Ditylenchus destructor</name>
    <dbReference type="NCBI Taxonomy" id="166010"/>
    <lineage>
        <taxon>Eukaryota</taxon>
        <taxon>Metazoa</taxon>
        <taxon>Ecdysozoa</taxon>
        <taxon>Nematoda</taxon>
        <taxon>Chromadorea</taxon>
        <taxon>Rhabditida</taxon>
        <taxon>Tylenchina</taxon>
        <taxon>Tylenchomorpha</taxon>
        <taxon>Sphaerularioidea</taxon>
        <taxon>Anguinidae</taxon>
        <taxon>Anguininae</taxon>
        <taxon>Ditylenchus</taxon>
    </lineage>
</organism>
<feature type="region of interest" description="Disordered" evidence="2">
    <location>
        <begin position="4289"/>
        <end position="4447"/>
    </location>
</feature>
<protein>
    <submittedName>
        <fullName evidence="6">Fibronectin type III domain-containing protein</fullName>
    </submittedName>
</protein>
<keyword evidence="7" id="KW-1185">Reference proteome</keyword>
<feature type="compositionally biased region" description="Basic and acidic residues" evidence="2">
    <location>
        <begin position="2102"/>
        <end position="2112"/>
    </location>
</feature>
<feature type="domain" description="Fibronectin type-III" evidence="5">
    <location>
        <begin position="2015"/>
        <end position="2119"/>
    </location>
</feature>
<feature type="domain" description="Fibronectin type-III" evidence="5">
    <location>
        <begin position="2532"/>
        <end position="2624"/>
    </location>
</feature>
<evidence type="ECO:0000256" key="1">
    <source>
        <dbReference type="ARBA" id="ARBA00022737"/>
    </source>
</evidence>
<feature type="domain" description="Fibronectin type-III" evidence="5">
    <location>
        <begin position="148"/>
        <end position="240"/>
    </location>
</feature>
<feature type="domain" description="Fibronectin type-III" evidence="5">
    <location>
        <begin position="2937"/>
        <end position="3039"/>
    </location>
</feature>
<evidence type="ECO:0000256" key="4">
    <source>
        <dbReference type="SAM" id="SignalP"/>
    </source>
</evidence>
<dbReference type="PROSITE" id="PS50853">
    <property type="entry name" value="FN3"/>
    <property type="match status" value="28"/>
</dbReference>
<feature type="compositionally biased region" description="Low complexity" evidence="2">
    <location>
        <begin position="4421"/>
        <end position="4440"/>
    </location>
</feature>
<feature type="region of interest" description="Disordered" evidence="2">
    <location>
        <begin position="1695"/>
        <end position="1717"/>
    </location>
</feature>
<evidence type="ECO:0000259" key="5">
    <source>
        <dbReference type="PROSITE" id="PS50853"/>
    </source>
</evidence>
<reference evidence="6" key="1">
    <citation type="submission" date="2022-01" db="EMBL/GenBank/DDBJ databases">
        <title>Genome Sequence Resource for Two Populations of Ditylenchus destructor, the Migratory Endoparasitic Phytonematode.</title>
        <authorList>
            <person name="Zhang H."/>
            <person name="Lin R."/>
            <person name="Xie B."/>
        </authorList>
    </citation>
    <scope>NUCLEOTIDE SEQUENCE</scope>
    <source>
        <strain evidence="6">BazhouSP</strain>
    </source>
</reference>
<feature type="domain" description="Fibronectin type-III" evidence="5">
    <location>
        <begin position="1818"/>
        <end position="1914"/>
    </location>
</feature>
<accession>A0AAD4RDT4</accession>
<keyword evidence="1" id="KW-0677">Repeat</keyword>
<dbReference type="InterPro" id="IPR013783">
    <property type="entry name" value="Ig-like_fold"/>
</dbReference>
<feature type="region of interest" description="Disordered" evidence="2">
    <location>
        <begin position="2102"/>
        <end position="2121"/>
    </location>
</feature>
<feature type="domain" description="Fibronectin type-III" evidence="5">
    <location>
        <begin position="3349"/>
        <end position="3456"/>
    </location>
</feature>
<feature type="domain" description="Fibronectin type-III" evidence="5">
    <location>
        <begin position="1106"/>
        <end position="1197"/>
    </location>
</feature>
<feature type="transmembrane region" description="Helical" evidence="3">
    <location>
        <begin position="4013"/>
        <end position="4037"/>
    </location>
</feature>
<dbReference type="FunFam" id="2.60.40.10:FF:000028">
    <property type="entry name" value="Neuronal cell adhesion molecule"/>
    <property type="match status" value="2"/>
</dbReference>
<dbReference type="FunFam" id="2.60.40.10:FF:001900">
    <property type="entry name" value="Myotactin form B"/>
    <property type="match status" value="1"/>
</dbReference>
<feature type="compositionally biased region" description="Basic and acidic residues" evidence="2">
    <location>
        <begin position="4359"/>
        <end position="4373"/>
    </location>
</feature>
<feature type="domain" description="Fibronectin type-III" evidence="5">
    <location>
        <begin position="1501"/>
        <end position="1596"/>
    </location>
</feature>
<evidence type="ECO:0000256" key="3">
    <source>
        <dbReference type="SAM" id="Phobius"/>
    </source>
</evidence>
<dbReference type="PANTHER" id="PTHR46708">
    <property type="entry name" value="TENASCIN"/>
    <property type="match status" value="1"/>
</dbReference>
<feature type="domain" description="Fibronectin type-III" evidence="5">
    <location>
        <begin position="3042"/>
        <end position="3138"/>
    </location>
</feature>
<dbReference type="PANTHER" id="PTHR46708:SF2">
    <property type="entry name" value="FIBRONECTIN TYPE-III DOMAIN-CONTAINING PROTEIN"/>
    <property type="match status" value="1"/>
</dbReference>
<evidence type="ECO:0000313" key="6">
    <source>
        <dbReference type="EMBL" id="KAI1729096.1"/>
    </source>
</evidence>
<sequence length="4488" mass="502333">MAAILFTSLIITELSLANSDNQYYSSINSEISERAVRVRRQTKGTESLLTVEWEGIQSGDHPDSSIRGFIVEYRAEKESQWNVHSGVIPYKGPNHQYRVKIPKLPTGISYFVRIKVLGEKNEVLVETPEIRARNEIVSIKCEADEITAPRDVDVKERGQFSVALAWQPPECGSVGEYHVELRGRNDQLFDVHRQTVAQPSASITGLLSGTEYGVRIRAVDRSRTLGPWNEELVSVSTKGEAPESSNDMSVEYKSENEVRIRWKHYDDERLQHYEVILVELDASGIAQRIDRSRVGPTENSVLFTELTPQTEYNVGVVSYVDHEPKHVYRLTFTSSDKSAVTLDVQPIVVKEGEQHFQVHWKRPQGVANVHKFIVEYRPNNDSRWLRANEERMASEGEDSYSVSAPELVDAFSARVIFVDSSKKAVAKTQEVLVSGGEDASGCNSAGGTVRDITLESTSSTLSYSWNQPQCDEKAGGPIVGYEYSIWKKEDGQSPPDTTSYTSKPSVIIEGLTPNTVFLFRARSRLANGHSPWNQYVEENGDNIYRLRIVLAPPKSYLVWTPLPEHRENIANFKLSYKHASEDDWTTIVHPPSYFRCHENIAEANDFCYDLQDLEYGEQYTADLIYELRNNEWTSHGSPLFFILVEADDSSSSTRPNSLRVTAHDSTGLEIHWLPPSNPAYVEAYEITAQEVGGTGRVFRDKLSGSTFRHVFTRLNRQSSYNVTVRAISNAWPQGEPASQIFQFPDSGVRDDQGGVGGGFGDAGLALTNVQVEEAGPKMVISWQVSGESINVRAYQIEQKPERDGQWRPLGNYISNTPNKKQYKEEFDHSALIDSKVQLRVRAIGPRGDALSVSDPISLKATCKQITQAPSDVSLVRLSPDSVVLRWSYPTEPTAACGLYFVISGTIENTSVQQTVDGRAREHRFDRNTARNWNLKIGAANRLGAGPVSTIAPFQADSVRAVNIKIDAVADHHRTRRSICDPRTDFWCRPSTYSTDAGDKTRGALVSTPIVSQNADGTIQVRWRSQGNGRNVFGYRVLFSTPSSGWNPYGQMVPYVGDNEDYSQTLTGLSVGLSYRIQIQALDRNSYVLFTTPEVGAQSQCQAPTHPPTHLAIDAPDSRHVRLTWNAPVQSTWRCSVIQVEIQVDEPRGLPPVTVDGRQNSHVFDTQPDQQWAVKVRTVNSAGQSPWSTSVSSKSPPASELIEGPFVTYSQGTPRLSWRSREGSDPDLIDHFVVEYRTRTEPRWNSHGEKIQYSGWQRPYTADMTLLRPGHVYEVHVKAIDHNFGTAFVSPSVTIQSSQQCSPPRSSPRGIEVSPIGPTQIRLSWQPLPESEWNCDRIWYIVKYSSPETQGHKNLTQGETQAVFTSKPYTQWQFEVQAANPAGTSPWSRAESSQTLSTAPGAVADLDALASSADSIQLSWRQPPNPNGVVSGYEVTYQLISRGMCDNTPDRVVTVVSDRPTYTIGQLHPHSKYRVGVAARTTIAGERTTREVQTDQSVPTAPPANVRVDNAVDSTAELSWHAPPCVHTNGDISEYEYDVSPVGGHGNVPRLSETTRSTRVPLHGLVPNVRYTAKVRAFTSRGAGPWSPDIVFETRAQPVAASQLYDPQARVIATGPTDAHLVWQTNQHTAGYYDKFTCRWTPAGQQAYQEKQFPAYSPCDVEVMRRQQLPPNTQFSQTHCGRIDGLRPDSSYDFQVKSKPKEGPWSPWSPPQRTTIGEGPVKINSLTKLGSTPTSLHFGWTVLPSDLLRCSSFRITVVPRDRSEHPKVFDVDRNTLNYRVDGLKPNTVYAVTVQANTNNVLNPGMTVDMSTDAERFFGVEQRPRVIDEKATSITIAWDVSPTIRCSSFLVEYRLDNGVWQQDVRRVPCEASRQTYTSTVQGLPTNSAVDLRVVAVSLQNQPSAPSPEVRGHTKCSAPEQPPQGLRLDAPSTNEVRVSWARPAKSTWNCDQLNVEIGYRVGDQPEKTLSVSADRTDYVFPSEPNSRWVVRLRSTNQVGVSPWGPEATIATKQGAPGAVRDLQLTPLSPNEIRVRWLPPLVSQGTIVGYDISYRLKHRMACPDEEPRDVSRDFVTIYNHKDLDYTLTGLLPNSLYEVKVRARTTELGPEETKEAATHQQPPSAPPLNLELTYALERSLSFQWEPVDCSQRHGQIVNYEYEIVGQDDWAKLERQIANTSDTRVTIDGLTPFTKYVMRVKAYNSIGGGPNTENLDVMTAKANAPLPPQDLVVTQEGTDFVIVSWLPPYPPYGPHDSYKLRYQLLNAGNAWQHIEIPIGDRRLECPAVGPRFCFNITGLESGQQYRIQVAAHIEGGTHGPYSSAVIANTLQILPDAPRAIELIAKTDHSLHIRWVPPEDLHGHITQYRLTYTSTAEPGARPEAVIVNHPQIDYLIDNLEAETTYNISLSAGTSRGFGPEIWARFTTDPFRVPSVIQAPIVTPEGAHTLNVEWTGVIDPKNRVAGYIIELRPGDSPVWAEFGEVVRHEPGKRTYYSKLTSLDPDTLYFVRIKVVDNRKRISDASPEAQGRTGCAAPLSPPTNVNLQSPHWTQVRVSWQPPSKSSWMCSTIRYRVQFTNGTQPTKQVEVPGGATEYVLDSGPNTKWRISVRTENDAGASPYSDELEIKTAGGAPGPVTDLSARPTGPDKGDVTWRAPDESNGEITGYTLVYQLKSIGDCGPAPSSVKPITVHSKEEHVELTDLVPDSVYEIHVIAHTTQPGPKSKTITMRTEEDVPSGQPKNLRTTSVTATRAELLWNEIECELRHGKITGYNYELEALSDWGTNTSQDTSTHRVSLDSLIPYTQYRARVRGQNSKGLGPFSEWHHFQTLPAAPSSPIDLSVDLELPHALEISFTPPSPPNGNLDFYRIRHTPRDKFSYKENRVATYELECSTGARSGRLCYRITNLEPETEYEIQVAAHTERGDWSDWSEPAYGTTQPQNIPVIERPLELDFVKSTSIGVKWRGLDEKDAEHITGYVLEYKSEDDDNWQEHNGVVRHRQRQNEYKVPIRNLHESTEYFFRLRVVGKADKRGLPGPELKAVTKCGRPEQPPSNVKIESVDFENVRITWDNPEEDTWKCDEVELVLQYSNSTSQGTVTLSVDGPREVVFGTVPGTRWEAKMRTQTVEEGQQQHSPWSNRANLVTKPVPSDIFVKVEPKSPTTAQVNWDLPEEYQDWKYGVDIAYKLLKMGSCKGQEIKKHSEPVVLENVQDKQVLLDNLLPGSEYEVTVILRRPPGVPSNIPVKKTTRRFKTEDSTPTGAPENLKVVNRLDTKLSFSWEPPQCIEQNGEISQYEWEITGLDEWNKGTNEGVSPRTKTDVTNLLPGSLYRFKVRAFTSAGPGPWSEPVDARTTGSEIGPPRELTAVSTRPTSIQLTWLPPYPETSVIIAYKVRYSGPDTKLTQMELSGDELSCSGFTSPIITKENLCTTVTGLKPSTTYRFAVQAQSSSGNWGPWSSDYFSTTPKDENLTLGGSLKLLSAGHDNIRVKWTPPAVIGDNIDKYEVYISVAHKLDQSPKKYSTPGSQTEFHFKGLEPVTTYNVTVHGSSQEKKLWFISANFATTDTAVAPGFLSWLTAPTNLRLIEKSDTMLHVTWEPPEVYEPEYRDLLTHYRVTIAPLDQYTMKPGPAKNYTVQVPGNSIRFEELTPETVYNITVQGGTEIGYGEIIWGAWSTLPTGQMHILRLKHRTPTTLTVEWDPVWGTSHKGYVLTAKSLSSIYPNVRLNTIKSSEVDATATEFVIRGLDPATTYNVTLLLKDQNDGAWGVYSTLPPGWYLPRNIKHCDQTQYATSMSWEPVELNLATHYQVRYIHLKQQRTIWHEEPEKERRHLLCPKDPCNRLCYLVFNLPNNPEEYVFQVRAKVNGVWNRWTKAGLPTVIEPPELKENCCIVPPPYHVHHIGEQGTMWEVPIEPARTPQNITRYYVVVDERDPPGDTNWTHLTDKVTANRLKIPYYVAASYNTETLTSPTNIRIGDGTVIGGYLNYPLVKGKTYNYEIYEKWLLADNQPVVARIRAREFLTAGWPWWWLLLLLLLLLLCILLTCLLLWLLQGRRRRRRYINGQHEPLLAQDKAAAGYGRGDFEEGYSKGYRDANRVRSAGDARRRLDDDYGQRDGRFHEGYAKGLRDAGLGGMTSSMSNLAQKPNNKLGYSAGYMQGFRDGNSGIFGDRITGSLLKRLEEQYPHNDEFKQGYIDGFKDGVSGGRDSHHVHQSLSELTERLTSLEKTKGDEIHSTKIYHVYNQHPDLVGYSSTGEQLTHELEEVTTGESRRSTLRRHYTPGDYLKYSDGEGYNSLRHRSLSASALGRDSSEVRQRHTSGTSYISRASAMDKQGTDSYSKRYNYRSRSDVGSPRRYASQTLLDGARPGPTAPHSRKDALQSLQRELDSLSRSPEARATGYSSDTSHMEGGSRSRARAGFDYDTFQSSHQSEVKEGASNTASASAVSSQHHVATASGIGGENVSTGLTIESDVQPHQEAAVDDKVHAEERYHRTYKEEFSGGSK</sequence>
<feature type="domain" description="Fibronectin type-III" evidence="5">
    <location>
        <begin position="1919"/>
        <end position="2011"/>
    </location>
</feature>
<feature type="domain" description="Fibronectin type-III" evidence="5">
    <location>
        <begin position="2428"/>
        <end position="2527"/>
    </location>
</feature>
<feature type="domain" description="Fibronectin type-III" evidence="5">
    <location>
        <begin position="2121"/>
        <end position="2216"/>
    </location>
</feature>
<feature type="domain" description="Fibronectin type-III" evidence="5">
    <location>
        <begin position="868"/>
        <end position="958"/>
    </location>
</feature>
<comment type="caution">
    <text evidence="6">The sequence shown here is derived from an EMBL/GenBank/DDBJ whole genome shotgun (WGS) entry which is preliminary data.</text>
</comment>
<dbReference type="InterPro" id="IPR036116">
    <property type="entry name" value="FN3_sf"/>
</dbReference>
<dbReference type="Pfam" id="PF00041">
    <property type="entry name" value="fn3"/>
    <property type="match status" value="21"/>
</dbReference>
<feature type="region of interest" description="Disordered" evidence="2">
    <location>
        <begin position="2623"/>
        <end position="2651"/>
    </location>
</feature>
<evidence type="ECO:0000256" key="2">
    <source>
        <dbReference type="SAM" id="MobiDB-lite"/>
    </source>
</evidence>
<dbReference type="SUPFAM" id="SSF49265">
    <property type="entry name" value="Fibronectin type III"/>
    <property type="match status" value="20"/>
</dbReference>
<feature type="region of interest" description="Disordered" evidence="2">
    <location>
        <begin position="1899"/>
        <end position="1926"/>
    </location>
</feature>
<name>A0AAD4RDT4_9BILA</name>
<dbReference type="Proteomes" id="UP001201812">
    <property type="component" value="Unassembled WGS sequence"/>
</dbReference>
<feature type="domain" description="Fibronectin type-III" evidence="5">
    <location>
        <begin position="445"/>
        <end position="543"/>
    </location>
</feature>
<feature type="domain" description="Fibronectin type-III" evidence="5">
    <location>
        <begin position="2221"/>
        <end position="2326"/>
    </location>
</feature>
<feature type="domain" description="Fibronectin type-III" evidence="5">
    <location>
        <begin position="654"/>
        <end position="746"/>
    </location>
</feature>
<dbReference type="CDD" id="cd00063">
    <property type="entry name" value="FN3"/>
    <property type="match status" value="28"/>
</dbReference>
<feature type="domain" description="Fibronectin type-III" evidence="5">
    <location>
        <begin position="241"/>
        <end position="336"/>
    </location>
</feature>
<feature type="domain" description="Fibronectin type-III" evidence="5">
    <location>
        <begin position="1718"/>
        <end position="1813"/>
    </location>
</feature>
<feature type="domain" description="Fibronectin type-III" evidence="5">
    <location>
        <begin position="1401"/>
        <end position="1496"/>
    </location>
</feature>
<keyword evidence="3" id="KW-1133">Transmembrane helix</keyword>
<feature type="domain" description="Fibronectin type-III" evidence="5">
    <location>
        <begin position="2628"/>
        <end position="2726"/>
    </location>
</feature>
<feature type="domain" description="Fibronectin type-III" evidence="5">
    <location>
        <begin position="1306"/>
        <end position="1397"/>
    </location>
</feature>
<feature type="chain" id="PRO_5042242154" evidence="4">
    <location>
        <begin position="18"/>
        <end position="4488"/>
    </location>
</feature>
<evidence type="ECO:0000313" key="7">
    <source>
        <dbReference type="Proteomes" id="UP001201812"/>
    </source>
</evidence>
<feature type="domain" description="Fibronectin type-III" evidence="5">
    <location>
        <begin position="3461"/>
        <end position="3554"/>
    </location>
</feature>
<dbReference type="Gene3D" id="2.60.40.10">
    <property type="entry name" value="Immunoglobulins"/>
    <property type="match status" value="31"/>
</dbReference>
<keyword evidence="3" id="KW-0472">Membrane</keyword>
<feature type="compositionally biased region" description="Basic and acidic residues" evidence="2">
    <location>
        <begin position="2638"/>
        <end position="2650"/>
    </location>
</feature>
<dbReference type="SMART" id="SM00060">
    <property type="entry name" value="FN3"/>
    <property type="match status" value="35"/>
</dbReference>
<feature type="domain" description="Fibronectin type-III" evidence="5">
    <location>
        <begin position="2731"/>
        <end position="2824"/>
    </location>
</feature>
<feature type="domain" description="Fibronectin type-III" evidence="5">
    <location>
        <begin position="3566"/>
        <end position="3672"/>
    </location>
</feature>
<dbReference type="InterPro" id="IPR003961">
    <property type="entry name" value="FN3_dom"/>
</dbReference>
<feature type="domain" description="Fibronectin type-III" evidence="5">
    <location>
        <begin position="3139"/>
        <end position="3246"/>
    </location>
</feature>
<keyword evidence="4" id="KW-0732">Signal</keyword>
<feature type="signal peptide" evidence="4">
    <location>
        <begin position="1"/>
        <end position="17"/>
    </location>
</feature>
<dbReference type="EMBL" id="JAKKPZ010000001">
    <property type="protein sequence ID" value="KAI1729096.1"/>
    <property type="molecule type" value="Genomic_DNA"/>
</dbReference>
<keyword evidence="3" id="KW-0812">Transmembrane</keyword>